<comment type="caution">
    <text evidence="2">The sequence shown here is derived from an EMBL/GenBank/DDBJ whole genome shotgun (WGS) entry which is preliminary data.</text>
</comment>
<organism evidence="2 3">
    <name type="scientific">Lasiosphaeria miniovina</name>
    <dbReference type="NCBI Taxonomy" id="1954250"/>
    <lineage>
        <taxon>Eukaryota</taxon>
        <taxon>Fungi</taxon>
        <taxon>Dikarya</taxon>
        <taxon>Ascomycota</taxon>
        <taxon>Pezizomycotina</taxon>
        <taxon>Sordariomycetes</taxon>
        <taxon>Sordariomycetidae</taxon>
        <taxon>Sordariales</taxon>
        <taxon>Lasiosphaeriaceae</taxon>
        <taxon>Lasiosphaeria</taxon>
    </lineage>
</organism>
<keyword evidence="1" id="KW-1133">Transmembrane helix</keyword>
<protein>
    <submittedName>
        <fullName evidence="2">Uncharacterized protein</fullName>
    </submittedName>
</protein>
<reference evidence="2" key="1">
    <citation type="submission" date="2023-06" db="EMBL/GenBank/DDBJ databases">
        <title>Genome-scale phylogeny and comparative genomics of the fungal order Sordariales.</title>
        <authorList>
            <consortium name="Lawrence Berkeley National Laboratory"/>
            <person name="Hensen N."/>
            <person name="Bonometti L."/>
            <person name="Westerberg I."/>
            <person name="Brannstrom I.O."/>
            <person name="Guillou S."/>
            <person name="Cros-Aarteil S."/>
            <person name="Calhoun S."/>
            <person name="Haridas S."/>
            <person name="Kuo A."/>
            <person name="Mondo S."/>
            <person name="Pangilinan J."/>
            <person name="Riley R."/>
            <person name="LaButti K."/>
            <person name="Andreopoulos B."/>
            <person name="Lipzen A."/>
            <person name="Chen C."/>
            <person name="Yanf M."/>
            <person name="Daum C."/>
            <person name="Ng V."/>
            <person name="Clum A."/>
            <person name="Steindorff A."/>
            <person name="Ohm R."/>
            <person name="Martin F."/>
            <person name="Silar P."/>
            <person name="Natvig D."/>
            <person name="Lalanne C."/>
            <person name="Gautier V."/>
            <person name="Ament-velasquez S.L."/>
            <person name="Kruys A."/>
            <person name="Hutchinson M.I."/>
            <person name="Powell A.J."/>
            <person name="Barry K."/>
            <person name="Miller A.N."/>
            <person name="Grigoriev I.V."/>
            <person name="Debuchy R."/>
            <person name="Gladieux P."/>
            <person name="Thoren M.H."/>
            <person name="Johannesson H."/>
        </authorList>
    </citation>
    <scope>NUCLEOTIDE SEQUENCE</scope>
    <source>
        <strain evidence="2">SMH2392-1A</strain>
    </source>
</reference>
<accession>A0AA40BEX5</accession>
<dbReference type="GeneID" id="85324016"/>
<feature type="transmembrane region" description="Helical" evidence="1">
    <location>
        <begin position="6"/>
        <end position="27"/>
    </location>
</feature>
<evidence type="ECO:0000313" key="2">
    <source>
        <dbReference type="EMBL" id="KAK0732972.1"/>
    </source>
</evidence>
<keyword evidence="1" id="KW-0812">Transmembrane</keyword>
<evidence type="ECO:0000313" key="3">
    <source>
        <dbReference type="Proteomes" id="UP001172101"/>
    </source>
</evidence>
<proteinExistence type="predicted"/>
<keyword evidence="1" id="KW-0472">Membrane</keyword>
<dbReference type="Proteomes" id="UP001172101">
    <property type="component" value="Unassembled WGS sequence"/>
</dbReference>
<gene>
    <name evidence="2" type="ORF">B0T26DRAFT_682467</name>
</gene>
<keyword evidence="3" id="KW-1185">Reference proteome</keyword>
<dbReference type="RefSeq" id="XP_060301849.1">
    <property type="nucleotide sequence ID" value="XM_060440746.1"/>
</dbReference>
<evidence type="ECO:0000256" key="1">
    <source>
        <dbReference type="SAM" id="Phobius"/>
    </source>
</evidence>
<dbReference type="AlphaFoldDB" id="A0AA40BEX5"/>
<dbReference type="EMBL" id="JAUIRO010000001">
    <property type="protein sequence ID" value="KAK0732972.1"/>
    <property type="molecule type" value="Genomic_DNA"/>
</dbReference>
<sequence>MSEAKTVWRVFSIILGLADLWGLYVICASITDIKLSRDCFWLALCPEPDVQRCMPLRQRDGELEERLVFDLR</sequence>
<name>A0AA40BEX5_9PEZI</name>